<dbReference type="AlphaFoldDB" id="A0AAW0FYC1"/>
<proteinExistence type="predicted"/>
<dbReference type="SUPFAM" id="SSF48371">
    <property type="entry name" value="ARM repeat"/>
    <property type="match status" value="1"/>
</dbReference>
<protein>
    <submittedName>
        <fullName evidence="2">Uncharacterized protein</fullName>
    </submittedName>
</protein>
<sequence length="541" mass="59222">MTPITVPPTLALLNESDLARLPELIQSAVDRQESSYSLQSLNDAILNYYSTDDDLDPLAIFPLLLPSAIDDTDILLKTAGVKCSPREALIALQEGAERLASTDQDEDSDKDSDDVPASTQAARILTLYSIVLPRLNKRKKTASEILRPLMSQLQGTIRTVSQHENTDPQELLRSLLLLTHALPDWIGDDSLERSAVANLLYNVLQEILQCNANNIHSGLTPKAFERQYPNLRVPGASPSGPSGNPVSQTMADTLNALAGLGFETNILTTQPSIASLILIAHSPQPRLVETTLEAFLPVILASIQSNTALDETLAVLLDTLGHLRNTVSRPDLAIDILIPLAHVLAPLASIHPDPPTRHATFRVLSIVLTLSPSLIRMKLLRDLVIDEDESMQQMRVAAVGLVKEAVLEALNAPRTTSGPPNVFISPLLMQEIGSVLFLKQAENIAPTVVKFLESAEPLRLIESMGLLYVLLLRDVDNRTGVRDHSFIQEVERTMLAPLKTRLALWEKDTGNLPELDHATMQIGILDMWLGRIASAIDNISR</sequence>
<dbReference type="Proteomes" id="UP001385951">
    <property type="component" value="Unassembled WGS sequence"/>
</dbReference>
<accession>A0AAW0FYC1</accession>
<evidence type="ECO:0000313" key="2">
    <source>
        <dbReference type="EMBL" id="KAK7683184.1"/>
    </source>
</evidence>
<evidence type="ECO:0000256" key="1">
    <source>
        <dbReference type="SAM" id="MobiDB-lite"/>
    </source>
</evidence>
<feature type="region of interest" description="Disordered" evidence="1">
    <location>
        <begin position="98"/>
        <end position="117"/>
    </location>
</feature>
<dbReference type="PANTHER" id="PTHR15430:SF1">
    <property type="entry name" value="GLOMULIN"/>
    <property type="match status" value="1"/>
</dbReference>
<dbReference type="EMBL" id="JASBNA010000032">
    <property type="protein sequence ID" value="KAK7683184.1"/>
    <property type="molecule type" value="Genomic_DNA"/>
</dbReference>
<dbReference type="InterPro" id="IPR013877">
    <property type="entry name" value="YAP-bd/ALF4/Glomulin"/>
</dbReference>
<comment type="caution">
    <text evidence="2">The sequence shown here is derived from an EMBL/GenBank/DDBJ whole genome shotgun (WGS) entry which is preliminary data.</text>
</comment>
<dbReference type="Pfam" id="PF08568">
    <property type="entry name" value="Kinetochor_Ybp2"/>
    <property type="match status" value="1"/>
</dbReference>
<dbReference type="GO" id="GO:0005737">
    <property type="term" value="C:cytoplasm"/>
    <property type="evidence" value="ECO:0007669"/>
    <property type="project" value="TreeGrafter"/>
</dbReference>
<keyword evidence="3" id="KW-1185">Reference proteome</keyword>
<gene>
    <name evidence="2" type="ORF">QCA50_013857</name>
</gene>
<dbReference type="PANTHER" id="PTHR15430">
    <property type="entry name" value="GLOMULIN"/>
    <property type="match status" value="1"/>
</dbReference>
<name>A0AAW0FYC1_9APHY</name>
<organism evidence="2 3">
    <name type="scientific">Cerrena zonata</name>
    <dbReference type="NCBI Taxonomy" id="2478898"/>
    <lineage>
        <taxon>Eukaryota</taxon>
        <taxon>Fungi</taxon>
        <taxon>Dikarya</taxon>
        <taxon>Basidiomycota</taxon>
        <taxon>Agaricomycotina</taxon>
        <taxon>Agaricomycetes</taxon>
        <taxon>Polyporales</taxon>
        <taxon>Cerrenaceae</taxon>
        <taxon>Cerrena</taxon>
    </lineage>
</organism>
<feature type="compositionally biased region" description="Acidic residues" evidence="1">
    <location>
        <begin position="103"/>
        <end position="114"/>
    </location>
</feature>
<reference evidence="2 3" key="1">
    <citation type="submission" date="2022-09" db="EMBL/GenBank/DDBJ databases">
        <authorList>
            <person name="Palmer J.M."/>
        </authorList>
    </citation>
    <scope>NUCLEOTIDE SEQUENCE [LARGE SCALE GENOMIC DNA]</scope>
    <source>
        <strain evidence="2 3">DSM 7382</strain>
    </source>
</reference>
<dbReference type="GO" id="GO:0055105">
    <property type="term" value="F:ubiquitin-protein transferase inhibitor activity"/>
    <property type="evidence" value="ECO:0007669"/>
    <property type="project" value="TreeGrafter"/>
</dbReference>
<dbReference type="InterPro" id="IPR019516">
    <property type="entry name" value="Glomulin/ALF4"/>
</dbReference>
<dbReference type="InterPro" id="IPR016024">
    <property type="entry name" value="ARM-type_fold"/>
</dbReference>
<evidence type="ECO:0000313" key="3">
    <source>
        <dbReference type="Proteomes" id="UP001385951"/>
    </source>
</evidence>